<feature type="compositionally biased region" description="Basic and acidic residues" evidence="2">
    <location>
        <begin position="82"/>
        <end position="106"/>
    </location>
</feature>
<keyword evidence="1" id="KW-0479">Metal-binding</keyword>
<protein>
    <submittedName>
        <fullName evidence="6">ATP-dependent Clp protease ATP-binding subunit clpA-like</fullName>
    </submittedName>
</protein>
<dbReference type="EMBL" id="CAMXCT030003144">
    <property type="protein sequence ID" value="CAL4790021.1"/>
    <property type="molecule type" value="Genomic_DNA"/>
</dbReference>
<proteinExistence type="predicted"/>
<organism evidence="4">
    <name type="scientific">Cladocopium goreaui</name>
    <dbReference type="NCBI Taxonomy" id="2562237"/>
    <lineage>
        <taxon>Eukaryota</taxon>
        <taxon>Sar</taxon>
        <taxon>Alveolata</taxon>
        <taxon>Dinophyceae</taxon>
        <taxon>Suessiales</taxon>
        <taxon>Symbiodiniaceae</taxon>
        <taxon>Cladocopium</taxon>
    </lineage>
</organism>
<dbReference type="GO" id="GO:0003723">
    <property type="term" value="F:RNA binding"/>
    <property type="evidence" value="ECO:0007669"/>
    <property type="project" value="InterPro"/>
</dbReference>
<dbReference type="GO" id="GO:0005524">
    <property type="term" value="F:ATP binding"/>
    <property type="evidence" value="ECO:0007669"/>
    <property type="project" value="UniProtKB-KW"/>
</dbReference>
<keyword evidence="1" id="KW-0863">Zinc-finger</keyword>
<dbReference type="GO" id="GO:0003690">
    <property type="term" value="F:double-stranded DNA binding"/>
    <property type="evidence" value="ECO:0007669"/>
    <property type="project" value="InterPro"/>
</dbReference>
<reference evidence="4" key="1">
    <citation type="submission" date="2022-10" db="EMBL/GenBank/DDBJ databases">
        <authorList>
            <person name="Chen Y."/>
            <person name="Dougan E. K."/>
            <person name="Chan C."/>
            <person name="Rhodes N."/>
            <person name="Thang M."/>
        </authorList>
    </citation>
    <scope>NUCLEOTIDE SEQUENCE</scope>
</reference>
<dbReference type="Gene3D" id="4.10.60.10">
    <property type="entry name" value="Zinc finger, CCHC-type"/>
    <property type="match status" value="1"/>
</dbReference>
<dbReference type="OrthoDB" id="435523at2759"/>
<dbReference type="PANTHER" id="PTHR22639:SF3">
    <property type="entry name" value="ZINC FINGER CCHC DOMAIN-CONTAINING PROTEIN 3"/>
    <property type="match status" value="1"/>
</dbReference>
<dbReference type="InterPro" id="IPR042509">
    <property type="entry name" value="ZCCHC3"/>
</dbReference>
<reference evidence="5" key="2">
    <citation type="submission" date="2024-04" db="EMBL/GenBank/DDBJ databases">
        <authorList>
            <person name="Chen Y."/>
            <person name="Shah S."/>
            <person name="Dougan E. K."/>
            <person name="Thang M."/>
            <person name="Chan C."/>
        </authorList>
    </citation>
    <scope>NUCLEOTIDE SEQUENCE [LARGE SCALE GENOMIC DNA]</scope>
</reference>
<feature type="domain" description="CCHC-type" evidence="3">
    <location>
        <begin position="30"/>
        <end position="45"/>
    </location>
</feature>
<dbReference type="SMART" id="SM00343">
    <property type="entry name" value="ZnF_C2HC"/>
    <property type="match status" value="2"/>
</dbReference>
<dbReference type="GO" id="GO:0008270">
    <property type="term" value="F:zinc ion binding"/>
    <property type="evidence" value="ECO:0007669"/>
    <property type="project" value="UniProtKB-KW"/>
</dbReference>
<evidence type="ECO:0000259" key="3">
    <source>
        <dbReference type="PROSITE" id="PS50158"/>
    </source>
</evidence>
<gene>
    <name evidence="4" type="ORF">C1SCF055_LOCUS28646</name>
</gene>
<evidence type="ECO:0000313" key="5">
    <source>
        <dbReference type="EMBL" id="CAL1156084.1"/>
    </source>
</evidence>
<evidence type="ECO:0000313" key="7">
    <source>
        <dbReference type="Proteomes" id="UP001152797"/>
    </source>
</evidence>
<dbReference type="GO" id="GO:0002218">
    <property type="term" value="P:activation of innate immune response"/>
    <property type="evidence" value="ECO:0007669"/>
    <property type="project" value="InterPro"/>
</dbReference>
<keyword evidence="6" id="KW-0547">Nucleotide-binding</keyword>
<evidence type="ECO:0000256" key="2">
    <source>
        <dbReference type="SAM" id="MobiDB-lite"/>
    </source>
</evidence>
<dbReference type="GO" id="GO:0008233">
    <property type="term" value="F:peptidase activity"/>
    <property type="evidence" value="ECO:0007669"/>
    <property type="project" value="UniProtKB-KW"/>
</dbReference>
<keyword evidence="6" id="KW-0067">ATP-binding</keyword>
<dbReference type="AlphaFoldDB" id="A0A9P1G6F8"/>
<feature type="domain" description="CCHC-type" evidence="3">
    <location>
        <begin position="9"/>
        <end position="24"/>
    </location>
</feature>
<keyword evidence="6" id="KW-0378">Hydrolase</keyword>
<evidence type="ECO:0000313" key="6">
    <source>
        <dbReference type="EMBL" id="CAL4790021.1"/>
    </source>
</evidence>
<sequence>MAAITLPVCSRCERSGHVAANCPKSFFKVCAYCKEVGHVAKSCPKALAKDVAALDDSSSTISTSSRSTAATSAISRAAKVAGPKEDVKISGLKRDKGGRSRKEAAQPEKLLLLDPRSQSLSEVEELEARKLEKKLREIAALEEKRDAGARLDVLQIKKLESRAELEDRSVMRKVRLGYARLRLESDR</sequence>
<dbReference type="EMBL" id="CAMXCT020003144">
    <property type="protein sequence ID" value="CAL1156084.1"/>
    <property type="molecule type" value="Genomic_DNA"/>
</dbReference>
<evidence type="ECO:0000256" key="1">
    <source>
        <dbReference type="PROSITE-ProRule" id="PRU00047"/>
    </source>
</evidence>
<comment type="caution">
    <text evidence="4">The sequence shown here is derived from an EMBL/GenBank/DDBJ whole genome shotgun (WGS) entry which is preliminary data.</text>
</comment>
<keyword evidence="7" id="KW-1185">Reference proteome</keyword>
<dbReference type="GO" id="GO:0006508">
    <property type="term" value="P:proteolysis"/>
    <property type="evidence" value="ECO:0007669"/>
    <property type="project" value="UniProtKB-KW"/>
</dbReference>
<keyword evidence="1" id="KW-0862">Zinc</keyword>
<dbReference type="PANTHER" id="PTHR22639">
    <property type="entry name" value="GAG-RELATED PROTEIN"/>
    <property type="match status" value="1"/>
</dbReference>
<dbReference type="EMBL" id="CAMXCT010003144">
    <property type="protein sequence ID" value="CAI4002709.1"/>
    <property type="molecule type" value="Genomic_DNA"/>
</dbReference>
<name>A0A9P1G6F8_9DINO</name>
<dbReference type="PROSITE" id="PS50158">
    <property type="entry name" value="ZF_CCHC"/>
    <property type="match status" value="2"/>
</dbReference>
<accession>A0A9P1G6F8</accession>
<dbReference type="InterPro" id="IPR036875">
    <property type="entry name" value="Znf_CCHC_sf"/>
</dbReference>
<feature type="region of interest" description="Disordered" evidence="2">
    <location>
        <begin position="81"/>
        <end position="107"/>
    </location>
</feature>
<dbReference type="Proteomes" id="UP001152797">
    <property type="component" value="Unassembled WGS sequence"/>
</dbReference>
<dbReference type="InterPro" id="IPR001878">
    <property type="entry name" value="Znf_CCHC"/>
</dbReference>
<dbReference type="SUPFAM" id="SSF57756">
    <property type="entry name" value="Retrovirus zinc finger-like domains"/>
    <property type="match status" value="1"/>
</dbReference>
<evidence type="ECO:0000313" key="4">
    <source>
        <dbReference type="EMBL" id="CAI4002709.1"/>
    </source>
</evidence>
<keyword evidence="6" id="KW-0645">Protease</keyword>
<dbReference type="Pfam" id="PF00098">
    <property type="entry name" value="zf-CCHC"/>
    <property type="match status" value="2"/>
</dbReference>